<keyword evidence="3" id="KW-0804">Transcription</keyword>
<dbReference type="EMBL" id="JAXQNO010000015">
    <property type="protein sequence ID" value="KAK4782786.1"/>
    <property type="molecule type" value="Genomic_DNA"/>
</dbReference>
<dbReference type="GO" id="GO:0003700">
    <property type="term" value="F:DNA-binding transcription factor activity"/>
    <property type="evidence" value="ECO:0007669"/>
    <property type="project" value="InterPro"/>
</dbReference>
<keyword evidence="4" id="KW-0539">Nucleus</keyword>
<evidence type="ECO:0000256" key="1">
    <source>
        <dbReference type="ARBA" id="ARBA00004123"/>
    </source>
</evidence>
<dbReference type="AlphaFoldDB" id="A0AAN7LB60"/>
<evidence type="ECO:0000256" key="3">
    <source>
        <dbReference type="ARBA" id="ARBA00023163"/>
    </source>
</evidence>
<dbReference type="InterPro" id="IPR009057">
    <property type="entry name" value="Homeodomain-like_sf"/>
</dbReference>
<dbReference type="PROSITE" id="PS51294">
    <property type="entry name" value="HTH_MYB"/>
    <property type="match status" value="1"/>
</dbReference>
<evidence type="ECO:0000256" key="5">
    <source>
        <dbReference type="SAM" id="MobiDB-lite"/>
    </source>
</evidence>
<dbReference type="Gene3D" id="1.10.10.60">
    <property type="entry name" value="Homeodomain-like"/>
    <property type="match status" value="1"/>
</dbReference>
<feature type="compositionally biased region" description="Acidic residues" evidence="5">
    <location>
        <begin position="12"/>
        <end position="27"/>
    </location>
</feature>
<dbReference type="FunFam" id="1.10.10.60:FF:000002">
    <property type="entry name" value="Myb family transcription factor"/>
    <property type="match status" value="1"/>
</dbReference>
<dbReference type="InterPro" id="IPR046955">
    <property type="entry name" value="PHR1-like"/>
</dbReference>
<evidence type="ECO:0000313" key="8">
    <source>
        <dbReference type="Proteomes" id="UP001346149"/>
    </source>
</evidence>
<dbReference type="SUPFAM" id="SSF46689">
    <property type="entry name" value="Homeodomain-like"/>
    <property type="match status" value="1"/>
</dbReference>
<comment type="caution">
    <text evidence="7">The sequence shown here is derived from an EMBL/GenBank/DDBJ whole genome shotgun (WGS) entry which is preliminary data.</text>
</comment>
<accession>A0AAN7LB60</accession>
<feature type="region of interest" description="Disordered" evidence="5">
    <location>
        <begin position="1"/>
        <end position="47"/>
    </location>
</feature>
<dbReference type="InterPro" id="IPR017930">
    <property type="entry name" value="Myb_dom"/>
</dbReference>
<evidence type="ECO:0000256" key="2">
    <source>
        <dbReference type="ARBA" id="ARBA00023015"/>
    </source>
</evidence>
<name>A0AAN7LB60_TRANT</name>
<dbReference type="NCBIfam" id="TIGR01557">
    <property type="entry name" value="myb_SHAQKYF"/>
    <property type="match status" value="1"/>
</dbReference>
<proteinExistence type="predicted"/>
<dbReference type="Proteomes" id="UP001346149">
    <property type="component" value="Unassembled WGS sequence"/>
</dbReference>
<dbReference type="InterPro" id="IPR001005">
    <property type="entry name" value="SANT/Myb"/>
</dbReference>
<evidence type="ECO:0000313" key="7">
    <source>
        <dbReference type="EMBL" id="KAK4782786.1"/>
    </source>
</evidence>
<dbReference type="PANTHER" id="PTHR31314">
    <property type="entry name" value="MYB FAMILY TRANSCRIPTION FACTOR PHL7-LIKE"/>
    <property type="match status" value="1"/>
</dbReference>
<sequence>MAEDSRDRLDGWESEENIDGGCGDEEPNVSSVRSSKVESRTAEEKPRPPVRLYVRSKMPRLRWTSDLHLQFIEAVERLGGQDRATPKLVLQLMNVKGLRIHHVKSHLQMFRNRKTNSHGQVLSDHHRHLVSSRGERKNFNLTEIPIVHGLNMSKNYSDFEHGESHWSAQSGGHLNKLQSSNINIPGDGFCLNGLLLAGKMFGFNGYSNSPSGGGRMHSGNFGGSEFMKVLTGCRCLEDWNGEMSNKCGKMSAAPALTGIDLSLSLGVKESE</sequence>
<dbReference type="InterPro" id="IPR006447">
    <property type="entry name" value="Myb_dom_plants"/>
</dbReference>
<organism evidence="7 8">
    <name type="scientific">Trapa natans</name>
    <name type="common">Water chestnut</name>
    <dbReference type="NCBI Taxonomy" id="22666"/>
    <lineage>
        <taxon>Eukaryota</taxon>
        <taxon>Viridiplantae</taxon>
        <taxon>Streptophyta</taxon>
        <taxon>Embryophyta</taxon>
        <taxon>Tracheophyta</taxon>
        <taxon>Spermatophyta</taxon>
        <taxon>Magnoliopsida</taxon>
        <taxon>eudicotyledons</taxon>
        <taxon>Gunneridae</taxon>
        <taxon>Pentapetalae</taxon>
        <taxon>rosids</taxon>
        <taxon>malvids</taxon>
        <taxon>Myrtales</taxon>
        <taxon>Lythraceae</taxon>
        <taxon>Trapa</taxon>
    </lineage>
</organism>
<evidence type="ECO:0000256" key="4">
    <source>
        <dbReference type="ARBA" id="ARBA00023242"/>
    </source>
</evidence>
<dbReference type="GO" id="GO:0003677">
    <property type="term" value="F:DNA binding"/>
    <property type="evidence" value="ECO:0007669"/>
    <property type="project" value="InterPro"/>
</dbReference>
<dbReference type="PANTHER" id="PTHR31314:SF164">
    <property type="entry name" value="HTH MYB-TYPE DOMAIN-CONTAINING PROTEIN"/>
    <property type="match status" value="1"/>
</dbReference>
<evidence type="ECO:0000259" key="6">
    <source>
        <dbReference type="PROSITE" id="PS51294"/>
    </source>
</evidence>
<feature type="domain" description="HTH myb-type" evidence="6">
    <location>
        <begin position="55"/>
        <end position="115"/>
    </location>
</feature>
<comment type="subcellular location">
    <subcellularLocation>
        <location evidence="1">Nucleus</location>
    </subcellularLocation>
</comment>
<keyword evidence="8" id="KW-1185">Reference proteome</keyword>
<feature type="compositionally biased region" description="Basic and acidic residues" evidence="5">
    <location>
        <begin position="1"/>
        <end position="11"/>
    </location>
</feature>
<dbReference type="Pfam" id="PF00249">
    <property type="entry name" value="Myb_DNA-binding"/>
    <property type="match status" value="1"/>
</dbReference>
<feature type="compositionally biased region" description="Basic and acidic residues" evidence="5">
    <location>
        <begin position="35"/>
        <end position="47"/>
    </location>
</feature>
<gene>
    <name evidence="7" type="ORF">SAY86_007160</name>
</gene>
<protein>
    <recommendedName>
        <fullName evidence="6">HTH myb-type domain-containing protein</fullName>
    </recommendedName>
</protein>
<dbReference type="GO" id="GO:0005634">
    <property type="term" value="C:nucleus"/>
    <property type="evidence" value="ECO:0007669"/>
    <property type="project" value="UniProtKB-SubCell"/>
</dbReference>
<reference evidence="7 8" key="1">
    <citation type="journal article" date="2023" name="Hortic Res">
        <title>Pangenome of water caltrop reveals structural variations and asymmetric subgenome divergence after allopolyploidization.</title>
        <authorList>
            <person name="Zhang X."/>
            <person name="Chen Y."/>
            <person name="Wang L."/>
            <person name="Yuan Y."/>
            <person name="Fang M."/>
            <person name="Shi L."/>
            <person name="Lu R."/>
            <person name="Comes H.P."/>
            <person name="Ma Y."/>
            <person name="Chen Y."/>
            <person name="Huang G."/>
            <person name="Zhou Y."/>
            <person name="Zheng Z."/>
            <person name="Qiu Y."/>
        </authorList>
    </citation>
    <scope>NUCLEOTIDE SEQUENCE [LARGE SCALE GENOMIC DNA]</scope>
    <source>
        <strain evidence="7">F231</strain>
    </source>
</reference>
<keyword evidence="2" id="KW-0805">Transcription regulation</keyword>